<dbReference type="InterPro" id="IPR023210">
    <property type="entry name" value="NADP_OxRdtase_dom"/>
</dbReference>
<dbReference type="Proteomes" id="UP000326331">
    <property type="component" value="Chromosome"/>
</dbReference>
<dbReference type="Gene3D" id="3.20.20.100">
    <property type="entry name" value="NADP-dependent oxidoreductase domain"/>
    <property type="match status" value="1"/>
</dbReference>
<protein>
    <submittedName>
        <fullName evidence="3">Aldo/keto reductase</fullName>
    </submittedName>
</protein>
<name>A0ABX6BYX7_9CHLR</name>
<keyword evidence="4" id="KW-1185">Reference proteome</keyword>
<dbReference type="InterPro" id="IPR036812">
    <property type="entry name" value="NAD(P)_OxRdtase_dom_sf"/>
</dbReference>
<dbReference type="PANTHER" id="PTHR43364:SF4">
    <property type="entry name" value="NAD(P)-LINKED OXIDOREDUCTASE SUPERFAMILY PROTEIN"/>
    <property type="match status" value="1"/>
</dbReference>
<dbReference type="InterPro" id="IPR020471">
    <property type="entry name" value="AKR"/>
</dbReference>
<reference evidence="3 4" key="2">
    <citation type="submission" date="2019-10" db="EMBL/GenBank/DDBJ databases">
        <title>Thermopilla bonchosmolovskayae gen. nov., sp. nov., a moderately thermophilic Chloroflexi bacterium from a Chukotka hot spring (Arctic, Russia), representing a novel classis Thermopillaia, which include previously uncultivated lineage OLB14.</title>
        <authorList>
            <person name="Kochetkova T.V."/>
            <person name="Zayulina K.S."/>
            <person name="Zhigarkov V.S."/>
            <person name="Minaev N.V."/>
            <person name="Novikov A."/>
            <person name="Toshchakov S.V."/>
            <person name="Elcheninov A.G."/>
            <person name="Kublanov I.V."/>
        </authorList>
    </citation>
    <scope>NUCLEOTIDE SEQUENCE [LARGE SCALE GENOMIC DNA]</scope>
    <source>
        <strain evidence="3 4">3753O</strain>
    </source>
</reference>
<sequence length="338" mass="38069">MFQVDYRPLGRTGIRVSPLCLGAMMFGGKTSPADSAAIIDRALDAGINFIDTANVYNQGRSEEAVGEALQRNGRRSQVILATKVHGRMGDDPNAMGNTRRHIIEQCEASLRRLKTDWIDLYQVHRPQPDVPIDETLRALDDLVRSGKVRYIGSSTFAAWQLVESLWVAKEYGLERFVCEQPPYNLLDRRIERELLPMAQAYGFGIIPWSPLAGGLLTGKYRRNAPPPEDSRYANLDANPLYRRRMNEAIWDVVEPLESLAREKGTTISRLALAWCIHQPGVTSPIIGPRTMEQLEDNLGALEVTITDEDRKAIDRIIPPGTHVAPYYEADWRAGAFRW</sequence>
<feature type="domain" description="NADP-dependent oxidoreductase" evidence="2">
    <location>
        <begin position="18"/>
        <end position="317"/>
    </location>
</feature>
<evidence type="ECO:0000256" key="1">
    <source>
        <dbReference type="ARBA" id="ARBA00023002"/>
    </source>
</evidence>
<gene>
    <name evidence="3" type="ORF">Tbon_01180</name>
</gene>
<accession>A0ABX6BYX7</accession>
<dbReference type="PANTHER" id="PTHR43364">
    <property type="entry name" value="NADH-SPECIFIC METHYLGLYOXAL REDUCTASE-RELATED"/>
    <property type="match status" value="1"/>
</dbReference>
<dbReference type="Pfam" id="PF00248">
    <property type="entry name" value="Aldo_ket_red"/>
    <property type="match status" value="1"/>
</dbReference>
<organism evidence="3 4">
    <name type="scientific">Tepidiforma bonchosmolovskayae</name>
    <dbReference type="NCBI Taxonomy" id="2601677"/>
    <lineage>
        <taxon>Bacteria</taxon>
        <taxon>Bacillati</taxon>
        <taxon>Chloroflexota</taxon>
        <taxon>Tepidiformia</taxon>
        <taxon>Tepidiformales</taxon>
        <taxon>Tepidiformaceae</taxon>
        <taxon>Tepidiforma</taxon>
    </lineage>
</organism>
<dbReference type="EMBL" id="CP042829">
    <property type="protein sequence ID" value="QFG01973.1"/>
    <property type="molecule type" value="Genomic_DNA"/>
</dbReference>
<dbReference type="InterPro" id="IPR050523">
    <property type="entry name" value="AKR_Detox_Biosynth"/>
</dbReference>
<evidence type="ECO:0000313" key="4">
    <source>
        <dbReference type="Proteomes" id="UP000326331"/>
    </source>
</evidence>
<evidence type="ECO:0000313" key="3">
    <source>
        <dbReference type="EMBL" id="QFG01973.1"/>
    </source>
</evidence>
<dbReference type="CDD" id="cd19087">
    <property type="entry name" value="AKR_AKR12A1_B1_C1"/>
    <property type="match status" value="1"/>
</dbReference>
<dbReference type="SUPFAM" id="SSF51430">
    <property type="entry name" value="NAD(P)-linked oxidoreductase"/>
    <property type="match status" value="1"/>
</dbReference>
<proteinExistence type="predicted"/>
<keyword evidence="1" id="KW-0560">Oxidoreductase</keyword>
<evidence type="ECO:0000259" key="2">
    <source>
        <dbReference type="Pfam" id="PF00248"/>
    </source>
</evidence>
<dbReference type="PRINTS" id="PR00069">
    <property type="entry name" value="ALDKETRDTASE"/>
</dbReference>
<reference evidence="3 4" key="1">
    <citation type="submission" date="2019-08" db="EMBL/GenBank/DDBJ databases">
        <authorList>
            <person name="Toschakov S.V."/>
        </authorList>
    </citation>
    <scope>NUCLEOTIDE SEQUENCE [LARGE SCALE GENOMIC DNA]</scope>
    <source>
        <strain evidence="3 4">3753O</strain>
    </source>
</reference>